<reference evidence="4" key="1">
    <citation type="submission" date="2010-07" db="EMBL/GenBank/DDBJ databases">
        <title>The genome sequence of Gaeumannomyces graminis var. tritici strain R3-111a-1.</title>
        <authorList>
            <consortium name="The Broad Institute Genome Sequencing Platform"/>
            <person name="Ma L.-J."/>
            <person name="Dead R."/>
            <person name="Young S."/>
            <person name="Zeng Q."/>
            <person name="Koehrsen M."/>
            <person name="Alvarado L."/>
            <person name="Berlin A."/>
            <person name="Chapman S.B."/>
            <person name="Chen Z."/>
            <person name="Freedman E."/>
            <person name="Gellesch M."/>
            <person name="Goldberg J."/>
            <person name="Griggs A."/>
            <person name="Gujja S."/>
            <person name="Heilman E.R."/>
            <person name="Heiman D."/>
            <person name="Hepburn T."/>
            <person name="Howarth C."/>
            <person name="Jen D."/>
            <person name="Larson L."/>
            <person name="Mehta T."/>
            <person name="Neiman D."/>
            <person name="Pearson M."/>
            <person name="Roberts A."/>
            <person name="Saif S."/>
            <person name="Shea T."/>
            <person name="Shenoy N."/>
            <person name="Sisk P."/>
            <person name="Stolte C."/>
            <person name="Sykes S."/>
            <person name="Walk T."/>
            <person name="White J."/>
            <person name="Yandava C."/>
            <person name="Haas B."/>
            <person name="Nusbaum C."/>
            <person name="Birren B."/>
        </authorList>
    </citation>
    <scope>NUCLEOTIDE SEQUENCE [LARGE SCALE GENOMIC DNA]</scope>
    <source>
        <strain evidence="4">R3-111a-1</strain>
    </source>
</reference>
<name>J3NFY7_GAET3</name>
<gene>
    <name evidence="3" type="primary">20340638</name>
    <name evidence="2" type="ORF">GGTG_00180</name>
</gene>
<dbReference type="AlphaFoldDB" id="J3NFY7"/>
<evidence type="ECO:0000313" key="2">
    <source>
        <dbReference type="EMBL" id="EJT80177.1"/>
    </source>
</evidence>
<sequence length="60" mass="6607">MRYNATISNRVCAPWTSVRDHDGTLTWESTVQHQAGQCPSRRNLGLAGARGKRGRPEAGQ</sequence>
<keyword evidence="4" id="KW-1185">Reference proteome</keyword>
<reference evidence="3" key="4">
    <citation type="journal article" date="2015" name="G3 (Bethesda)">
        <title>Genome sequences of three phytopathogenic species of the Magnaporthaceae family of fungi.</title>
        <authorList>
            <person name="Okagaki L.H."/>
            <person name="Nunes C.C."/>
            <person name="Sailsbery J."/>
            <person name="Clay B."/>
            <person name="Brown D."/>
            <person name="John T."/>
            <person name="Oh Y."/>
            <person name="Young N."/>
            <person name="Fitzgerald M."/>
            <person name="Haas B.J."/>
            <person name="Zeng Q."/>
            <person name="Young S."/>
            <person name="Adiconis X."/>
            <person name="Fan L."/>
            <person name="Levin J.Z."/>
            <person name="Mitchell T.K."/>
            <person name="Okubara P.A."/>
            <person name="Farman M.L."/>
            <person name="Kohn L.M."/>
            <person name="Birren B."/>
            <person name="Ma L.-J."/>
            <person name="Dean R.A."/>
        </authorList>
    </citation>
    <scope>NUCLEOTIDE SEQUENCE</scope>
    <source>
        <strain evidence="3">R3-111a-1</strain>
    </source>
</reference>
<dbReference type="HOGENOM" id="CLU_2941862_0_0_1"/>
<evidence type="ECO:0000313" key="3">
    <source>
        <dbReference type="EnsemblFungi" id="EJT80177"/>
    </source>
</evidence>
<dbReference type="GeneID" id="20340638"/>
<dbReference type="RefSeq" id="XP_009216186.1">
    <property type="nucleotide sequence ID" value="XM_009217922.1"/>
</dbReference>
<reference evidence="2" key="3">
    <citation type="submission" date="2010-09" db="EMBL/GenBank/DDBJ databases">
        <title>Annotation of Gaeumannomyces graminis var. tritici R3-111a-1.</title>
        <authorList>
            <consortium name="The Broad Institute Genome Sequencing Platform"/>
            <person name="Ma L.-J."/>
            <person name="Dead R."/>
            <person name="Young S.K."/>
            <person name="Zeng Q."/>
            <person name="Gargeya S."/>
            <person name="Fitzgerald M."/>
            <person name="Haas B."/>
            <person name="Abouelleil A."/>
            <person name="Alvarado L."/>
            <person name="Arachchi H.M."/>
            <person name="Berlin A."/>
            <person name="Brown A."/>
            <person name="Chapman S.B."/>
            <person name="Chen Z."/>
            <person name="Dunbar C."/>
            <person name="Freedman E."/>
            <person name="Gearin G."/>
            <person name="Gellesch M."/>
            <person name="Goldberg J."/>
            <person name="Griggs A."/>
            <person name="Gujja S."/>
            <person name="Heiman D."/>
            <person name="Howarth C."/>
            <person name="Larson L."/>
            <person name="Lui A."/>
            <person name="MacDonald P.J.P."/>
            <person name="Mehta T."/>
            <person name="Montmayeur A."/>
            <person name="Murphy C."/>
            <person name="Neiman D."/>
            <person name="Pearson M."/>
            <person name="Priest M."/>
            <person name="Roberts A."/>
            <person name="Saif S."/>
            <person name="Shea T."/>
            <person name="Shenoy N."/>
            <person name="Sisk P."/>
            <person name="Stolte C."/>
            <person name="Sykes S."/>
            <person name="Yandava C."/>
            <person name="Wortman J."/>
            <person name="Nusbaum C."/>
            <person name="Birren B."/>
        </authorList>
    </citation>
    <scope>NUCLEOTIDE SEQUENCE</scope>
    <source>
        <strain evidence="2">R3-111a-1</strain>
    </source>
</reference>
<proteinExistence type="predicted"/>
<dbReference type="EnsemblFungi" id="EJT80177">
    <property type="protein sequence ID" value="EJT80177"/>
    <property type="gene ID" value="GGTG_00180"/>
</dbReference>
<dbReference type="VEuPathDB" id="FungiDB:GGTG_00180"/>
<dbReference type="Proteomes" id="UP000006039">
    <property type="component" value="Unassembled WGS sequence"/>
</dbReference>
<evidence type="ECO:0000313" key="4">
    <source>
        <dbReference type="Proteomes" id="UP000006039"/>
    </source>
</evidence>
<reference evidence="3" key="5">
    <citation type="submission" date="2018-04" db="UniProtKB">
        <authorList>
            <consortium name="EnsemblFungi"/>
        </authorList>
    </citation>
    <scope>IDENTIFICATION</scope>
    <source>
        <strain evidence="3">R3-111a-1</strain>
    </source>
</reference>
<protein>
    <submittedName>
        <fullName evidence="2 3">Uncharacterized protein</fullName>
    </submittedName>
</protein>
<accession>J3NFY7</accession>
<evidence type="ECO:0000256" key="1">
    <source>
        <dbReference type="SAM" id="MobiDB-lite"/>
    </source>
</evidence>
<dbReference type="EMBL" id="GL385395">
    <property type="protein sequence ID" value="EJT80177.1"/>
    <property type="molecule type" value="Genomic_DNA"/>
</dbReference>
<feature type="region of interest" description="Disordered" evidence="1">
    <location>
        <begin position="31"/>
        <end position="60"/>
    </location>
</feature>
<organism evidence="2">
    <name type="scientific">Gaeumannomyces tritici (strain R3-111a-1)</name>
    <name type="common">Wheat and barley take-all root rot fungus</name>
    <name type="synonym">Gaeumannomyces graminis var. tritici</name>
    <dbReference type="NCBI Taxonomy" id="644352"/>
    <lineage>
        <taxon>Eukaryota</taxon>
        <taxon>Fungi</taxon>
        <taxon>Dikarya</taxon>
        <taxon>Ascomycota</taxon>
        <taxon>Pezizomycotina</taxon>
        <taxon>Sordariomycetes</taxon>
        <taxon>Sordariomycetidae</taxon>
        <taxon>Magnaporthales</taxon>
        <taxon>Magnaporthaceae</taxon>
        <taxon>Gaeumannomyces</taxon>
    </lineage>
</organism>
<reference evidence="2" key="2">
    <citation type="submission" date="2010-07" db="EMBL/GenBank/DDBJ databases">
        <authorList>
            <consortium name="The Broad Institute Genome Sequencing Platform"/>
            <consortium name="Broad Institute Genome Sequencing Center for Infectious Disease"/>
            <person name="Ma L.-J."/>
            <person name="Dead R."/>
            <person name="Young S."/>
            <person name="Zeng Q."/>
            <person name="Koehrsen M."/>
            <person name="Alvarado L."/>
            <person name="Berlin A."/>
            <person name="Chapman S.B."/>
            <person name="Chen Z."/>
            <person name="Freedman E."/>
            <person name="Gellesch M."/>
            <person name="Goldberg J."/>
            <person name="Griggs A."/>
            <person name="Gujja S."/>
            <person name="Heilman E.R."/>
            <person name="Heiman D."/>
            <person name="Hepburn T."/>
            <person name="Howarth C."/>
            <person name="Jen D."/>
            <person name="Larson L."/>
            <person name="Mehta T."/>
            <person name="Neiman D."/>
            <person name="Pearson M."/>
            <person name="Roberts A."/>
            <person name="Saif S."/>
            <person name="Shea T."/>
            <person name="Shenoy N."/>
            <person name="Sisk P."/>
            <person name="Stolte C."/>
            <person name="Sykes S."/>
            <person name="Walk T."/>
            <person name="White J."/>
            <person name="Yandava C."/>
            <person name="Haas B."/>
            <person name="Nusbaum C."/>
            <person name="Birren B."/>
        </authorList>
    </citation>
    <scope>NUCLEOTIDE SEQUENCE</scope>
    <source>
        <strain evidence="2">R3-111a-1</strain>
    </source>
</reference>